<dbReference type="EMBL" id="JQFK01000066">
    <property type="protein sequence ID" value="KGK36499.1"/>
    <property type="molecule type" value="Genomic_DNA"/>
</dbReference>
<dbReference type="GO" id="GO:0005096">
    <property type="term" value="F:GTPase activator activity"/>
    <property type="evidence" value="ECO:0007669"/>
    <property type="project" value="UniProtKB-KW"/>
</dbReference>
<gene>
    <name evidence="4" type="ORF">JL09_g4351</name>
</gene>
<sequence length="2915" mass="334799">MSLRGKDTKLSGSSTSPNFTRTSLHNTTHQQTSFESTTTSMRHRDLTQVPTECLPIKNLFVSILFKRLDSILPYKSGFSIAQVLADPYYIQLKSHILKLISQQRLINDIISAVYNSLVKILHRHKKSSLYNQSTDILNSIYILIFLLSSSLNAMKSKKYSNHPNLRLFQVAELTSTSQLLYSSNILAPPDIVLDDEISTKLLRLLLGLENDSACLSTLYEITLPVESSLKSSNLTQPISDALTSNYNFNSMSFNETAILSNSSQSNQSSASSHSSSSIMSNSTSNTSSSSTPISTLLDNPVYQSTVLNDHREVRSILEEKSKLAKFGLINLIDQGISSVLFYISASNPSRYLDFQKAIFKRINVESLYIKGSHMIQYTFLSVKTFNPNLQFIRDILNSTRRDSQRSLILRFFAESILSWALYRTDDFLQVFDHPNTCKNAESLFDIIHKQIEIRYSPRVYYCILGCLMLFQSKTISRFIESKSNKSTTQALKRSISHVTKLNSSKQKFLNDFSQLVTKSPENARPFIHFLLVGFSVGQHDKEHPLYKFVVFMREPMTKFLSLYDQEHSQNKLPQLASLSPHSTFSSLPKLTTFNSSTSTSSTNTNSNLKDDHSMQRGHSGRQDQQIERCFDRSSDIDFKSKIVHELQVGVCSIYATINTTQLKSSISAIFSSNGYAMNLLSLYTGSFRLLIILPSLNKKILWLLQNLSCLSIKVLTLLADRSLEIYLNVLDMDPSQQDTPPTSYRMTPTSSSISSLSEVNRRSSDASKSSSFAMPSSNLASPTTNIGRLKSPISINRSSKNSSPISASPQYYKKQGLSLTCVDNDESSIDSNEDDFDYTSFHHKDSLMDELNFKEPIDFTSLAKNISMCDPRIIKENLINLLVTHAFCPAICYPEVNTSSNSNGLIDFYAFERTFKKFIDRIARLLLFEDKEILMATEMFLLSFCDTVSSNNALTVFTSYIGTSVLVDAVSAIGLSPEITNEKRNRIIKLILKLLEQRYENANLKLMYDHRHMIDTVHKTQSCRRIIKNFERIVFVGLFSSNIETIRCSKRVLQFYIFVITNPHHLPYCFDKSNLELAQNILSDKMTFGIVSIRKKIRDHLSHIKKPTDVFLDVWILMYKKISSVYHYDDVPPIDGSIETIDNYFSNLPLNEDMEIYSEYMVSLGGIIMAKCFENDVRQPSLRRKLETFITNKFLGLFCKEVKKRESSKEILSVSVHPFLCEIMLKNIELMLPRFELYLKTGQYNICELFISVVKSICQAEGDSLFPYAVSLWECNFKLLEMFNISNNTPEFLRLKIKFCKLQVLFLSKLEDLSLNGSILGKNHYARIAANYLESSFDNEGSKTKTKVLTFSIPKTSTVKSQKKMSSKMKEFKETELSDLQMDLRIESSTMLKLIFYRLPLDSMSHNYAGSEDDMSAANVVFSNYFNLFVRLLEKTDGLKKESSVYAATNHRSALINKEVIQALINLLNANFDIGLKYSLPLGNHANELIRISFIDVFSNIIKVVYENSKAIVNITEYYKEGVELLTSDTDLFLAASVNCPKSDLELFATSILQLQIPEKKRMELYIALINYDILHTYDKNEILRSNTVATRVTALYSYDEAVEYLIGIFRPIFQDMLNNENYFEVEKVEHQNEEEKEKNLAIFFEYLNRISCAIYNSIDNIPIGIRLIARTIYDTSRRVMPGIEYTPLNAYLFLRLINPTIVSPERLGIVDSVNPPFKRSLIQLARVCQSLVNEAPIRLPIVEDKEEELAAVRGKLFAYMREIVDFEFEKAFNKLDDSITEDPESLLDNSTKENSLYYLHSFFYDHNLSIRKTYCNISFGYTTMDKKIEHSRWADRILSKLKIPRRLKEYQIPESVKNDKSPKGILLYDFMTRTALASEDFSFIKVLITKDGLPMICISTLELDPDFSVTTYTYGFLQTVTKFWESPFCCLVDLTSFSDFTLFEKVRNMAISMLPSHFASNCKRTYLLNMSSSFFLEFKKIAFNFEEDIATDFVFMTTNDDLKTMNKNNLVGYVNPVSHDSRVSFHDVSIYQESSNRFIPVKLKIGDQFLQISSALPQRIKILNKMHVVNLVDCYKLSDLSDINSSSYTGVANEISFMNIKTNTRIILTSVKKIEIMRTLYFSRARLNNNVYVEDDHSDSSNPKFIVGQLLNTAFCGLTSEADEIRKSSYALLASIKQSANLKTELSIESIDGVIFPYGNNDYIIQISANIARNHPDLTYAFIHGFFNGFTKMSDEEKKMMVLCVSPWVKNIYRYVYHSDSLMGPTRTREIIRKYVLASRENINHKIFSLFIWPQLSLEDGLIDIIIDEIVTASIDYEAEGNDWNQITKYWPLKSSIEICSVIISRLKEKSYNLPLKETEIEAHTRWIETTVLAKFLSYLIFDSLLFVDRYIGDIFYIVTIYMDYGPLEFRRSLLHLLTRTFHSYLSKPHLKAEQHQLIRNQIELLNGARFRMLFGLTRQDGENFLTPNLIASEISTKAIAVSTLCNLLTKFLEYDLDQDEYALQMVKWNSSVSKIAFNNNSQLQPRGILVLGSLTKQGVSSRLILKFIELVQHVVRNYARDNSNRNPPDYNMIVCTMHAFGKCIDGINSKSSFHPLMFWGNLTTALSENVNTFIYSISFIRLTFMKIYEYLKETDISLVDYLLQYKNEHFSTVEEAHGFSLTRETFDIILVSLCCKGLESPISYDKSVTALKSLLEIRYAEHIRFSTDIYNDYMCYMFFIYLTANSDEELISSIEQCGLKDLEYIDGGICKIPKCLVDWFVQPTLNVYSTSLGTTNYYMNQKLDELASNRVIAFILEVYKFDPKTILRLYKHIKKILEKFVESSGAPSILEKVLDVIIDVINIEGYECYETFDTEWVEKMRQHNINGISEFILLRDNLPENEKVYERRAKRLDMYDMQLQIIEQSYKEKFEEL</sequence>
<reference evidence="5" key="1">
    <citation type="journal article" date="2014" name="Microb. Cell Fact.">
        <title>Exploiting Issatchenkia orientalis SD108 for succinic acid production.</title>
        <authorList>
            <person name="Xiao H."/>
            <person name="Shao Z."/>
            <person name="Jiang Y."/>
            <person name="Dole S."/>
            <person name="Zhao H."/>
        </authorList>
    </citation>
    <scope>NUCLEOTIDE SEQUENCE [LARGE SCALE GENOMIC DNA]</scope>
    <source>
        <strain evidence="5">SD108</strain>
    </source>
</reference>
<feature type="region of interest" description="Disordered" evidence="2">
    <location>
        <begin position="735"/>
        <end position="809"/>
    </location>
</feature>
<evidence type="ECO:0000313" key="4">
    <source>
        <dbReference type="EMBL" id="KGK36499.1"/>
    </source>
</evidence>
<dbReference type="HOGENOM" id="CLU_000439_0_0_1"/>
<evidence type="ECO:0000259" key="3">
    <source>
        <dbReference type="PROSITE" id="PS50018"/>
    </source>
</evidence>
<feature type="region of interest" description="Disordered" evidence="2">
    <location>
        <begin position="593"/>
        <end position="624"/>
    </location>
</feature>
<feature type="compositionally biased region" description="Low complexity" evidence="2">
    <location>
        <begin position="593"/>
        <end position="607"/>
    </location>
</feature>
<feature type="compositionally biased region" description="Low complexity" evidence="2">
    <location>
        <begin position="743"/>
        <end position="758"/>
    </location>
</feature>
<organism evidence="4 5">
    <name type="scientific">Pichia kudriavzevii</name>
    <name type="common">Yeast</name>
    <name type="synonym">Issatchenkia orientalis</name>
    <dbReference type="NCBI Taxonomy" id="4909"/>
    <lineage>
        <taxon>Eukaryota</taxon>
        <taxon>Fungi</taxon>
        <taxon>Dikarya</taxon>
        <taxon>Ascomycota</taxon>
        <taxon>Saccharomycotina</taxon>
        <taxon>Pichiomycetes</taxon>
        <taxon>Pichiales</taxon>
        <taxon>Pichiaceae</taxon>
        <taxon>Pichia</taxon>
    </lineage>
</organism>
<feature type="domain" description="Ras-GAP" evidence="3">
    <location>
        <begin position="1544"/>
        <end position="1734"/>
    </location>
</feature>
<feature type="region of interest" description="Disordered" evidence="2">
    <location>
        <begin position="264"/>
        <end position="292"/>
    </location>
</feature>
<dbReference type="InterPro" id="IPR008936">
    <property type="entry name" value="Rho_GTPase_activation_prot"/>
</dbReference>
<dbReference type="PANTHER" id="PTHR10194">
    <property type="entry name" value="RAS GTPASE-ACTIVATING PROTEINS"/>
    <property type="match status" value="1"/>
</dbReference>
<feature type="compositionally biased region" description="Polar residues" evidence="2">
    <location>
        <begin position="10"/>
        <end position="40"/>
    </location>
</feature>
<dbReference type="SUPFAM" id="SSF48350">
    <property type="entry name" value="GTPase activation domain, GAP"/>
    <property type="match status" value="1"/>
</dbReference>
<evidence type="ECO:0000313" key="5">
    <source>
        <dbReference type="Proteomes" id="UP000029867"/>
    </source>
</evidence>
<dbReference type="Gene3D" id="3.40.525.10">
    <property type="entry name" value="CRAL-TRIO lipid binding domain"/>
    <property type="match status" value="1"/>
</dbReference>
<dbReference type="Proteomes" id="UP000029867">
    <property type="component" value="Unassembled WGS sequence"/>
</dbReference>
<dbReference type="InterPro" id="IPR001936">
    <property type="entry name" value="RasGAP_dom"/>
</dbReference>
<dbReference type="SMART" id="SM00323">
    <property type="entry name" value="RasGAP"/>
    <property type="match status" value="1"/>
</dbReference>
<dbReference type="Pfam" id="PF00616">
    <property type="entry name" value="RasGAP"/>
    <property type="match status" value="1"/>
</dbReference>
<feature type="compositionally biased region" description="Low complexity" evidence="2">
    <location>
        <begin position="766"/>
        <end position="777"/>
    </location>
</feature>
<evidence type="ECO:0000256" key="1">
    <source>
        <dbReference type="ARBA" id="ARBA00022468"/>
    </source>
</evidence>
<keyword evidence="1" id="KW-0343">GTPase activation</keyword>
<dbReference type="PANTHER" id="PTHR10194:SF60">
    <property type="entry name" value="RAS GTPASE-ACTIVATING PROTEIN RASKOL"/>
    <property type="match status" value="1"/>
</dbReference>
<dbReference type="Gene3D" id="2.30.29.30">
    <property type="entry name" value="Pleckstrin-homology domain (PH domain)/Phosphotyrosine-binding domain (PTB)"/>
    <property type="match status" value="1"/>
</dbReference>
<protein>
    <recommendedName>
        <fullName evidence="3">Ras-GAP domain-containing protein</fullName>
    </recommendedName>
</protein>
<dbReference type="VEuPathDB" id="FungiDB:C5L36_0A07630"/>
<accession>A0A099NWZ5</accession>
<name>A0A099NWZ5_PICKU</name>
<dbReference type="Gene3D" id="1.10.506.10">
    <property type="entry name" value="GTPase Activation - p120gap, domain 1"/>
    <property type="match status" value="1"/>
</dbReference>
<feature type="region of interest" description="Disordered" evidence="2">
    <location>
        <begin position="1"/>
        <end position="41"/>
    </location>
</feature>
<dbReference type="eggNOG" id="KOG1826">
    <property type="taxonomic scope" value="Eukaryota"/>
</dbReference>
<proteinExistence type="predicted"/>
<dbReference type="InterPro" id="IPR011993">
    <property type="entry name" value="PH-like_dom_sf"/>
</dbReference>
<comment type="caution">
    <text evidence="4">The sequence shown here is derived from an EMBL/GenBank/DDBJ whole genome shotgun (WGS) entry which is preliminary data.</text>
</comment>
<dbReference type="PROSITE" id="PS50018">
    <property type="entry name" value="RAS_GTPASE_ACTIV_2"/>
    <property type="match status" value="1"/>
</dbReference>
<feature type="compositionally biased region" description="Basic and acidic residues" evidence="2">
    <location>
        <begin position="608"/>
        <end position="624"/>
    </location>
</feature>
<feature type="compositionally biased region" description="Low complexity" evidence="2">
    <location>
        <begin position="790"/>
        <end position="809"/>
    </location>
</feature>
<dbReference type="InterPro" id="IPR036865">
    <property type="entry name" value="CRAL-TRIO_dom_sf"/>
</dbReference>
<evidence type="ECO:0000256" key="2">
    <source>
        <dbReference type="SAM" id="MobiDB-lite"/>
    </source>
</evidence>
<dbReference type="InterPro" id="IPR039360">
    <property type="entry name" value="Ras_GTPase"/>
</dbReference>